<dbReference type="CDD" id="cd02440">
    <property type="entry name" value="AdoMet_MTases"/>
    <property type="match status" value="1"/>
</dbReference>
<organism evidence="5 6">
    <name type="scientific">Melaminivora suipulveris</name>
    <dbReference type="NCBI Taxonomy" id="2109913"/>
    <lineage>
        <taxon>Bacteria</taxon>
        <taxon>Pseudomonadati</taxon>
        <taxon>Pseudomonadota</taxon>
        <taxon>Betaproteobacteria</taxon>
        <taxon>Burkholderiales</taxon>
        <taxon>Comamonadaceae</taxon>
        <taxon>Melaminivora</taxon>
    </lineage>
</organism>
<dbReference type="KEGG" id="mela:C6568_03025"/>
<dbReference type="InterPro" id="IPR029063">
    <property type="entry name" value="SAM-dependent_MTases_sf"/>
</dbReference>
<keyword evidence="6" id="KW-1185">Reference proteome</keyword>
<accession>A0A2R3Q965</accession>
<evidence type="ECO:0000256" key="3">
    <source>
        <dbReference type="ARBA" id="ARBA00022691"/>
    </source>
</evidence>
<keyword evidence="3" id="KW-0949">S-adenosyl-L-methionine</keyword>
<dbReference type="AlphaFoldDB" id="A0A2R3Q965"/>
<evidence type="ECO:0000259" key="4">
    <source>
        <dbReference type="Pfam" id="PF13649"/>
    </source>
</evidence>
<keyword evidence="1 5" id="KW-0489">Methyltransferase</keyword>
<dbReference type="Gene3D" id="3.40.50.150">
    <property type="entry name" value="Vaccinia Virus protein VP39"/>
    <property type="match status" value="1"/>
</dbReference>
<dbReference type="OrthoDB" id="9792752at2"/>
<evidence type="ECO:0000313" key="6">
    <source>
        <dbReference type="Proteomes" id="UP000237925"/>
    </source>
</evidence>
<evidence type="ECO:0000256" key="2">
    <source>
        <dbReference type="ARBA" id="ARBA00022679"/>
    </source>
</evidence>
<reference evidence="5 6" key="1">
    <citation type="submission" date="2018-03" db="EMBL/GenBank/DDBJ databases">
        <title>Genome sequencing of Melaminivora sp.</title>
        <authorList>
            <person name="Kim S.-J."/>
            <person name="Heo J."/>
            <person name="Ahn J.-H."/>
            <person name="Kwon S.-W."/>
        </authorList>
    </citation>
    <scope>NUCLEOTIDE SEQUENCE [LARGE SCALE GENOMIC DNA]</scope>
    <source>
        <strain evidence="5 6">SC2-9</strain>
    </source>
</reference>
<dbReference type="PANTHER" id="PTHR43464:SF19">
    <property type="entry name" value="UBIQUINONE BIOSYNTHESIS O-METHYLTRANSFERASE, MITOCHONDRIAL"/>
    <property type="match status" value="1"/>
</dbReference>
<dbReference type="PANTHER" id="PTHR43464">
    <property type="entry name" value="METHYLTRANSFERASE"/>
    <property type="match status" value="1"/>
</dbReference>
<evidence type="ECO:0000256" key="1">
    <source>
        <dbReference type="ARBA" id="ARBA00022603"/>
    </source>
</evidence>
<evidence type="ECO:0000313" key="5">
    <source>
        <dbReference type="EMBL" id="AVO48335.1"/>
    </source>
</evidence>
<keyword evidence="2 5" id="KW-0808">Transferase</keyword>
<dbReference type="GO" id="GO:0032259">
    <property type="term" value="P:methylation"/>
    <property type="evidence" value="ECO:0007669"/>
    <property type="project" value="UniProtKB-KW"/>
</dbReference>
<dbReference type="GO" id="GO:0008168">
    <property type="term" value="F:methyltransferase activity"/>
    <property type="evidence" value="ECO:0007669"/>
    <property type="project" value="UniProtKB-KW"/>
</dbReference>
<name>A0A2R3Q965_9BURK</name>
<gene>
    <name evidence="5" type="ORF">C6568_03025</name>
</gene>
<sequence length="239" mass="26272">MAQPEPLEAQRVRVRYARRDANADAARYSLLQPYALAAWQERQRALVRLLHASGRRDLAALDILEAGCGSGGNLQDLLRLGAAPARLAGIELLDERAAQARAVLPQGCRIWCADALDPALDAPLPAASQDLVLAFTVFSSLLDDAAQRALAARLWHWLRPGGALLWHDFTVGNPRNPDVRGVPLARLRTLFPRGRLHAQRVTLAPPLGRALCRVHPGLYAWANAIPWLRTHVLCLIEKT</sequence>
<dbReference type="Proteomes" id="UP000237925">
    <property type="component" value="Chromosome"/>
</dbReference>
<proteinExistence type="predicted"/>
<dbReference type="EMBL" id="CP027667">
    <property type="protein sequence ID" value="AVO48335.1"/>
    <property type="molecule type" value="Genomic_DNA"/>
</dbReference>
<dbReference type="Pfam" id="PF13649">
    <property type="entry name" value="Methyltransf_25"/>
    <property type="match status" value="1"/>
</dbReference>
<dbReference type="SUPFAM" id="SSF53335">
    <property type="entry name" value="S-adenosyl-L-methionine-dependent methyltransferases"/>
    <property type="match status" value="1"/>
</dbReference>
<dbReference type="RefSeq" id="WP_106682815.1">
    <property type="nucleotide sequence ID" value="NZ_CP027667.1"/>
</dbReference>
<feature type="domain" description="Methyltransferase" evidence="4">
    <location>
        <begin position="63"/>
        <end position="162"/>
    </location>
</feature>
<protein>
    <submittedName>
        <fullName evidence="5">SAM-dependent methyltransferase</fullName>
    </submittedName>
</protein>
<dbReference type="InterPro" id="IPR041698">
    <property type="entry name" value="Methyltransf_25"/>
</dbReference>